<dbReference type="Proteomes" id="UP000432015">
    <property type="component" value="Unassembled WGS sequence"/>
</dbReference>
<comment type="caution">
    <text evidence="2">The sequence shown here is derived from an EMBL/GenBank/DDBJ whole genome shotgun (WGS) entry which is preliminary data.</text>
</comment>
<dbReference type="EMBL" id="WOFH01000009">
    <property type="protein sequence ID" value="MUN39719.1"/>
    <property type="molecule type" value="Genomic_DNA"/>
</dbReference>
<dbReference type="AlphaFoldDB" id="A0A7K1L5Q2"/>
<feature type="region of interest" description="Disordered" evidence="1">
    <location>
        <begin position="1"/>
        <end position="54"/>
    </location>
</feature>
<evidence type="ECO:0000256" key="1">
    <source>
        <dbReference type="SAM" id="MobiDB-lite"/>
    </source>
</evidence>
<organism evidence="2 3">
    <name type="scientific">Actinomadura litoris</name>
    <dbReference type="NCBI Taxonomy" id="2678616"/>
    <lineage>
        <taxon>Bacteria</taxon>
        <taxon>Bacillati</taxon>
        <taxon>Actinomycetota</taxon>
        <taxon>Actinomycetes</taxon>
        <taxon>Streptosporangiales</taxon>
        <taxon>Thermomonosporaceae</taxon>
        <taxon>Actinomadura</taxon>
    </lineage>
</organism>
<sequence length="126" mass="13149">MPSTLVPRTPVPETSTRALAGVGSPNRAFSPSEAGGPPGLAPGSDHTGMAEYATAPPGQVGVQFGVDLINILITGRHTTFLADRAAPGGFKIHPDRPADCSQRAYGDFGKSIKVFLTCEFVGHFTR</sequence>
<gene>
    <name evidence="2" type="ORF">GNZ18_24435</name>
</gene>
<evidence type="ECO:0000313" key="3">
    <source>
        <dbReference type="Proteomes" id="UP000432015"/>
    </source>
</evidence>
<protein>
    <submittedName>
        <fullName evidence="2">Uncharacterized protein</fullName>
    </submittedName>
</protein>
<accession>A0A7K1L5Q2</accession>
<reference evidence="2 3" key="1">
    <citation type="submission" date="2019-11" db="EMBL/GenBank/DDBJ databases">
        <authorList>
            <person name="Cao P."/>
        </authorList>
    </citation>
    <scope>NUCLEOTIDE SEQUENCE [LARGE SCALE GENOMIC DNA]</scope>
    <source>
        <strain evidence="2 3">NEAU-AAG5</strain>
    </source>
</reference>
<proteinExistence type="predicted"/>
<keyword evidence="3" id="KW-1185">Reference proteome</keyword>
<name>A0A7K1L5Q2_9ACTN</name>
<evidence type="ECO:0000313" key="2">
    <source>
        <dbReference type="EMBL" id="MUN39719.1"/>
    </source>
</evidence>